<accession>A0A1H9WRM8</accession>
<sequence>MTEQLPYDVVGHLTDGVELRRYPEHAVAEVTIRGSLTGAGNLAFAPLFAYISGDNRSRSKVAMTAPVVQERARRGRGGGERVAMTAPVVQEEEEQQEALARSTDEGVGEAQERSFTVGFVLPSGLTAATAPEPADERVSLRAVPPALAAAIRYSGRWSGSAFEEHRDRLLEAVGRAGLEPVGVPRWLRYDPPFKPWFLRRNEVVVDVSEP</sequence>
<dbReference type="Gene3D" id="3.20.80.10">
    <property type="entry name" value="Regulatory factor, effector binding domain"/>
    <property type="match status" value="2"/>
</dbReference>
<dbReference type="PANTHER" id="PTHR11220">
    <property type="entry name" value="HEME-BINDING PROTEIN-RELATED"/>
    <property type="match status" value="1"/>
</dbReference>
<evidence type="ECO:0000313" key="2">
    <source>
        <dbReference type="Proteomes" id="UP000199019"/>
    </source>
</evidence>
<reference evidence="2" key="1">
    <citation type="submission" date="2016-10" db="EMBL/GenBank/DDBJ databases">
        <authorList>
            <person name="Varghese N."/>
            <person name="Submissions S."/>
        </authorList>
    </citation>
    <scope>NUCLEOTIDE SEQUENCE [LARGE SCALE GENOMIC DNA]</scope>
    <source>
        <strain evidence="2">CGMCC 1.6963</strain>
    </source>
</reference>
<keyword evidence="2" id="KW-1185">Reference proteome</keyword>
<dbReference type="RefSeq" id="WP_091760001.1">
    <property type="nucleotide sequence ID" value="NZ_FOHB01000005.1"/>
</dbReference>
<dbReference type="SUPFAM" id="SSF55136">
    <property type="entry name" value="Probable bacterial effector-binding domain"/>
    <property type="match status" value="1"/>
</dbReference>
<dbReference type="OrthoDB" id="2156220at2"/>
<evidence type="ECO:0000313" key="1">
    <source>
        <dbReference type="EMBL" id="SES36474.1"/>
    </source>
</evidence>
<dbReference type="Pfam" id="PF04832">
    <property type="entry name" value="SOUL"/>
    <property type="match status" value="1"/>
</dbReference>
<proteinExistence type="predicted"/>
<dbReference type="STRING" id="587636.SAMN05216199_3145"/>
<protein>
    <submittedName>
        <fullName evidence="1">SOUL heme-binding protein</fullName>
    </submittedName>
</protein>
<dbReference type="InterPro" id="IPR006917">
    <property type="entry name" value="SOUL_heme-bd"/>
</dbReference>
<name>A0A1H9WRM8_9MICO</name>
<gene>
    <name evidence="1" type="ORF">SAMN05216199_3145</name>
</gene>
<dbReference type="EMBL" id="FOHB01000005">
    <property type="protein sequence ID" value="SES36474.1"/>
    <property type="molecule type" value="Genomic_DNA"/>
</dbReference>
<dbReference type="InterPro" id="IPR011256">
    <property type="entry name" value="Reg_factor_effector_dom_sf"/>
</dbReference>
<dbReference type="AlphaFoldDB" id="A0A1H9WRM8"/>
<dbReference type="PANTHER" id="PTHR11220:SF1">
    <property type="entry name" value="HEME-BINDING PROTEIN 2"/>
    <property type="match status" value="1"/>
</dbReference>
<organism evidence="1 2">
    <name type="scientific">Pedococcus cremeus</name>
    <dbReference type="NCBI Taxonomy" id="587636"/>
    <lineage>
        <taxon>Bacteria</taxon>
        <taxon>Bacillati</taxon>
        <taxon>Actinomycetota</taxon>
        <taxon>Actinomycetes</taxon>
        <taxon>Micrococcales</taxon>
        <taxon>Intrasporangiaceae</taxon>
        <taxon>Pedococcus</taxon>
    </lineage>
</organism>
<dbReference type="Proteomes" id="UP000199019">
    <property type="component" value="Unassembled WGS sequence"/>
</dbReference>